<gene>
    <name evidence="3" type="ORF">KIK155_LOCUS5277</name>
    <name evidence="4" type="ORF">TOA249_LOCUS25016</name>
</gene>
<dbReference type="Proteomes" id="UP000663865">
    <property type="component" value="Unassembled WGS sequence"/>
</dbReference>
<dbReference type="AlphaFoldDB" id="A0A817XKS9"/>
<evidence type="ECO:0000313" key="3">
    <source>
        <dbReference type="EMBL" id="CAF3369741.1"/>
    </source>
</evidence>
<dbReference type="Proteomes" id="UP000663838">
    <property type="component" value="Unassembled WGS sequence"/>
</dbReference>
<accession>A0A817XKS9</accession>
<feature type="region of interest" description="Disordered" evidence="1">
    <location>
        <begin position="38"/>
        <end position="57"/>
    </location>
</feature>
<dbReference type="SUPFAM" id="SSF53098">
    <property type="entry name" value="Ribonuclease H-like"/>
    <property type="match status" value="1"/>
</dbReference>
<dbReference type="EMBL" id="CAJOBS010002640">
    <property type="protein sequence ID" value="CAF4827518.1"/>
    <property type="molecule type" value="Genomic_DNA"/>
</dbReference>
<dbReference type="InterPro" id="IPR008906">
    <property type="entry name" value="HATC_C_dom"/>
</dbReference>
<evidence type="ECO:0000313" key="5">
    <source>
        <dbReference type="Proteomes" id="UP000663865"/>
    </source>
</evidence>
<dbReference type="PANTHER" id="PTHR47611">
    <property type="entry name" value="HAT DIMERISATION DOMAIN, C-TERMINAL"/>
    <property type="match status" value="1"/>
</dbReference>
<dbReference type="GO" id="GO:0046983">
    <property type="term" value="F:protein dimerization activity"/>
    <property type="evidence" value="ECO:0007669"/>
    <property type="project" value="InterPro"/>
</dbReference>
<sequence length="182" mass="20544">MSPHLKQRAIFLLKQEILKRQVDLSLTYLSTTKNSSVISLSSSSSSKSCSPTTSISSTNSLSIRKKLLLEIFDKQSQVTAKCTIETELEACLTSTLVLENEEDDDILSYWRHHWHEFLLIASIARVVLAIHASNTSVERLFSSCKNTITDKRTKLGGEKLNKLTFLQKKHGRVEGKISYQLE</sequence>
<dbReference type="PANTHER" id="PTHR47611:SF1">
    <property type="entry name" value="CCHC-TYPE DOMAIN-CONTAINING PROTEIN"/>
    <property type="match status" value="1"/>
</dbReference>
<comment type="caution">
    <text evidence="3">The sequence shown here is derived from an EMBL/GenBank/DDBJ whole genome shotgun (WGS) entry which is preliminary data.</text>
</comment>
<organism evidence="3 5">
    <name type="scientific">Rotaria socialis</name>
    <dbReference type="NCBI Taxonomy" id="392032"/>
    <lineage>
        <taxon>Eukaryota</taxon>
        <taxon>Metazoa</taxon>
        <taxon>Spiralia</taxon>
        <taxon>Gnathifera</taxon>
        <taxon>Rotifera</taxon>
        <taxon>Eurotatoria</taxon>
        <taxon>Bdelloidea</taxon>
        <taxon>Philodinida</taxon>
        <taxon>Philodinidae</taxon>
        <taxon>Rotaria</taxon>
    </lineage>
</organism>
<reference evidence="3" key="1">
    <citation type="submission" date="2021-02" db="EMBL/GenBank/DDBJ databases">
        <authorList>
            <person name="Nowell W R."/>
        </authorList>
    </citation>
    <scope>NUCLEOTIDE SEQUENCE</scope>
</reference>
<evidence type="ECO:0000313" key="4">
    <source>
        <dbReference type="EMBL" id="CAF4827518.1"/>
    </source>
</evidence>
<protein>
    <recommendedName>
        <fullName evidence="2">HAT C-terminal dimerisation domain-containing protein</fullName>
    </recommendedName>
</protein>
<feature type="domain" description="HAT C-terminal dimerisation" evidence="2">
    <location>
        <begin position="88"/>
        <end position="168"/>
    </location>
</feature>
<dbReference type="EMBL" id="CAJNYV010000587">
    <property type="protein sequence ID" value="CAF3369741.1"/>
    <property type="molecule type" value="Genomic_DNA"/>
</dbReference>
<dbReference type="Pfam" id="PF05699">
    <property type="entry name" value="Dimer_Tnp_hAT"/>
    <property type="match status" value="1"/>
</dbReference>
<proteinExistence type="predicted"/>
<evidence type="ECO:0000259" key="2">
    <source>
        <dbReference type="Pfam" id="PF05699"/>
    </source>
</evidence>
<dbReference type="InterPro" id="IPR012337">
    <property type="entry name" value="RNaseH-like_sf"/>
</dbReference>
<name>A0A817XKS9_9BILA</name>
<evidence type="ECO:0000256" key="1">
    <source>
        <dbReference type="SAM" id="MobiDB-lite"/>
    </source>
</evidence>